<gene>
    <name evidence="2" type="ORF">DTL70_16960</name>
</gene>
<sequence length="138" mass="15208">MWRERILARDPEAVPAAPATGRALAEIPRVLGQPLPEALAALLRECDGVRDEDGTDVVWSAARIAADNAAFRSSPEFAGLYMPFEPLLFFGYDGGGDQFAFVRVPRREEDVFVWEHETDSRTWAAAGLDDYLRLALGG</sequence>
<protein>
    <submittedName>
        <fullName evidence="2">SMI1/KNR4 family protein</fullName>
    </submittedName>
</protein>
<dbReference type="SUPFAM" id="SSF160631">
    <property type="entry name" value="SMI1/KNR4-like"/>
    <property type="match status" value="1"/>
</dbReference>
<dbReference type="Proteomes" id="UP000252914">
    <property type="component" value="Unassembled WGS sequence"/>
</dbReference>
<dbReference type="AlphaFoldDB" id="A0A367EVH5"/>
<dbReference type="InterPro" id="IPR018958">
    <property type="entry name" value="Knr4/Smi1-like_dom"/>
</dbReference>
<dbReference type="SMART" id="SM00860">
    <property type="entry name" value="SMI1_KNR4"/>
    <property type="match status" value="1"/>
</dbReference>
<name>A0A367EVH5_9ACTN</name>
<proteinExistence type="predicted"/>
<dbReference type="EMBL" id="QOIN01000045">
    <property type="protein sequence ID" value="RCG22136.1"/>
    <property type="molecule type" value="Genomic_DNA"/>
</dbReference>
<evidence type="ECO:0000313" key="3">
    <source>
        <dbReference type="Proteomes" id="UP000252914"/>
    </source>
</evidence>
<evidence type="ECO:0000313" key="2">
    <source>
        <dbReference type="EMBL" id="RCG22136.1"/>
    </source>
</evidence>
<organism evidence="2 3">
    <name type="scientific">Streptomyces diacarni</name>
    <dbReference type="NCBI Taxonomy" id="2800381"/>
    <lineage>
        <taxon>Bacteria</taxon>
        <taxon>Bacillati</taxon>
        <taxon>Actinomycetota</taxon>
        <taxon>Actinomycetes</taxon>
        <taxon>Kitasatosporales</taxon>
        <taxon>Streptomycetaceae</taxon>
        <taxon>Streptomyces</taxon>
    </lineage>
</organism>
<reference evidence="2 3" key="1">
    <citation type="submission" date="2018-06" db="EMBL/GenBank/DDBJ databases">
        <title>Streptomyces reniochalinae sp. nov. and Streptomyces diacarnus sp. nov. from marine sponges.</title>
        <authorList>
            <person name="Li L."/>
        </authorList>
    </citation>
    <scope>NUCLEOTIDE SEQUENCE [LARGE SCALE GENOMIC DNA]</scope>
    <source>
        <strain evidence="2 3">LHW51701</strain>
    </source>
</reference>
<accession>A0A367EVH5</accession>
<keyword evidence="3" id="KW-1185">Reference proteome</keyword>
<dbReference type="InterPro" id="IPR037883">
    <property type="entry name" value="Knr4/Smi1-like_sf"/>
</dbReference>
<dbReference type="Pfam" id="PF09346">
    <property type="entry name" value="SMI1_KNR4"/>
    <property type="match status" value="1"/>
</dbReference>
<comment type="caution">
    <text evidence="2">The sequence shown here is derived from an EMBL/GenBank/DDBJ whole genome shotgun (WGS) entry which is preliminary data.</text>
</comment>
<feature type="domain" description="Knr4/Smi1-like" evidence="1">
    <location>
        <begin position="18"/>
        <end position="134"/>
    </location>
</feature>
<dbReference type="Gene3D" id="3.40.1580.10">
    <property type="entry name" value="SMI1/KNR4-like"/>
    <property type="match status" value="1"/>
</dbReference>
<dbReference type="RefSeq" id="WP_114022771.1">
    <property type="nucleotide sequence ID" value="NZ_QOIN01000045.1"/>
</dbReference>
<evidence type="ECO:0000259" key="1">
    <source>
        <dbReference type="SMART" id="SM00860"/>
    </source>
</evidence>